<evidence type="ECO:0000313" key="11">
    <source>
        <dbReference type="Proteomes" id="UP000029079"/>
    </source>
</evidence>
<feature type="domain" description="Amidase" evidence="9">
    <location>
        <begin position="25"/>
        <end position="463"/>
    </location>
</feature>
<dbReference type="KEGG" id="wci:WS105_0880"/>
<keyword evidence="2 8" id="KW-0436">Ligase</keyword>
<dbReference type="InterPro" id="IPR023631">
    <property type="entry name" value="Amidase_dom"/>
</dbReference>
<name>A0A075TZL2_9LACO</name>
<evidence type="ECO:0000256" key="3">
    <source>
        <dbReference type="ARBA" id="ARBA00022741"/>
    </source>
</evidence>
<evidence type="ECO:0000256" key="2">
    <source>
        <dbReference type="ARBA" id="ARBA00022598"/>
    </source>
</evidence>
<evidence type="ECO:0000313" key="10">
    <source>
        <dbReference type="EMBL" id="AIM63134.1"/>
    </source>
</evidence>
<dbReference type="GO" id="GO:0005524">
    <property type="term" value="F:ATP binding"/>
    <property type="evidence" value="ECO:0007669"/>
    <property type="project" value="UniProtKB-KW"/>
</dbReference>
<dbReference type="KEGG" id="wct:WS74_0882"/>
<organism evidence="10 11">
    <name type="scientific">Weissella ceti</name>
    <dbReference type="NCBI Taxonomy" id="759620"/>
    <lineage>
        <taxon>Bacteria</taxon>
        <taxon>Bacillati</taxon>
        <taxon>Bacillota</taxon>
        <taxon>Bacilli</taxon>
        <taxon>Lactobacillales</taxon>
        <taxon>Lactobacillaceae</taxon>
        <taxon>Weissella</taxon>
    </lineage>
</organism>
<comment type="function">
    <text evidence="6 8">Allows the formation of correctly charged Gln-tRNA(Gln) through the transamidation of misacylated Glu-tRNA(Gln) in organisms which lack glutaminyl-tRNA synthetase. The reaction takes place in the presence of glutamine and ATP through an activated gamma-phospho-Glu-tRNA(Gln).</text>
</comment>
<dbReference type="EMBL" id="CP009223">
    <property type="protein sequence ID" value="AIM63134.1"/>
    <property type="molecule type" value="Genomic_DNA"/>
</dbReference>
<dbReference type="KEGG" id="wce:WS08_0816"/>
<dbReference type="GO" id="GO:0050567">
    <property type="term" value="F:glutaminyl-tRNA synthase (glutamine-hydrolyzing) activity"/>
    <property type="evidence" value="ECO:0007669"/>
    <property type="project" value="UniProtKB-UniRule"/>
</dbReference>
<reference evidence="11" key="2">
    <citation type="submission" date="2014-08" db="EMBL/GenBank/DDBJ databases">
        <title>Complete genome of Weissella ceti strain WS74 isolated from diseased rainbow trout in Brazil.</title>
        <authorList>
            <person name="Figueiredo H.C.P."/>
            <person name="Leal C.A.G."/>
            <person name="Pereira F.L."/>
            <person name="Soares S.C."/>
            <person name="Dorella F.A."/>
            <person name="Carvalho A.F."/>
            <person name="Azevedo V.A.C."/>
        </authorList>
    </citation>
    <scope>NUCLEOTIDE SEQUENCE [LARGE SCALE GENOMIC DNA]</scope>
    <source>
        <strain evidence="11">WS74</strain>
    </source>
</reference>
<evidence type="ECO:0000256" key="7">
    <source>
        <dbReference type="ARBA" id="ARBA00047407"/>
    </source>
</evidence>
<feature type="active site" description="Charge relay system" evidence="8">
    <location>
        <position position="77"/>
    </location>
</feature>
<dbReference type="PATRIC" id="fig|759620.7.peg.842"/>
<dbReference type="OrthoDB" id="9811471at2"/>
<evidence type="ECO:0000256" key="8">
    <source>
        <dbReference type="HAMAP-Rule" id="MF_00120"/>
    </source>
</evidence>
<dbReference type="GO" id="GO:0030956">
    <property type="term" value="C:glutamyl-tRNA(Gln) amidotransferase complex"/>
    <property type="evidence" value="ECO:0007669"/>
    <property type="project" value="InterPro"/>
</dbReference>
<dbReference type="Proteomes" id="UP000029079">
    <property type="component" value="Chromosome"/>
</dbReference>
<dbReference type="GO" id="GO:0006412">
    <property type="term" value="P:translation"/>
    <property type="evidence" value="ECO:0007669"/>
    <property type="project" value="UniProtKB-UniRule"/>
</dbReference>
<accession>A0A075TZL2</accession>
<comment type="catalytic activity">
    <reaction evidence="7 8">
        <text>L-glutamyl-tRNA(Gln) + L-glutamine + ATP + H2O = L-glutaminyl-tRNA(Gln) + L-glutamate + ADP + phosphate + H(+)</text>
        <dbReference type="Rhea" id="RHEA:17521"/>
        <dbReference type="Rhea" id="RHEA-COMP:9681"/>
        <dbReference type="Rhea" id="RHEA-COMP:9684"/>
        <dbReference type="ChEBI" id="CHEBI:15377"/>
        <dbReference type="ChEBI" id="CHEBI:15378"/>
        <dbReference type="ChEBI" id="CHEBI:29985"/>
        <dbReference type="ChEBI" id="CHEBI:30616"/>
        <dbReference type="ChEBI" id="CHEBI:43474"/>
        <dbReference type="ChEBI" id="CHEBI:58359"/>
        <dbReference type="ChEBI" id="CHEBI:78520"/>
        <dbReference type="ChEBI" id="CHEBI:78521"/>
        <dbReference type="ChEBI" id="CHEBI:456216"/>
        <dbReference type="EC" id="6.3.5.7"/>
    </reaction>
</comment>
<keyword evidence="11" id="KW-1185">Reference proteome</keyword>
<dbReference type="InterPro" id="IPR020556">
    <property type="entry name" value="Amidase_CS"/>
</dbReference>
<dbReference type="GO" id="GO:0016740">
    <property type="term" value="F:transferase activity"/>
    <property type="evidence" value="ECO:0007669"/>
    <property type="project" value="UniProtKB-KW"/>
</dbReference>
<dbReference type="PANTHER" id="PTHR11895">
    <property type="entry name" value="TRANSAMIDASE"/>
    <property type="match status" value="1"/>
</dbReference>
<dbReference type="RefSeq" id="WP_009496350.1">
    <property type="nucleotide sequence ID" value="NZ_CP009223.1"/>
</dbReference>
<dbReference type="InterPro" id="IPR036928">
    <property type="entry name" value="AS_sf"/>
</dbReference>
<gene>
    <name evidence="8" type="primary">gatA</name>
    <name evidence="10" type="ORF">WS74_0882</name>
</gene>
<keyword evidence="3 8" id="KW-0547">Nucleotide-binding</keyword>
<sequence>MNYLTTDLETLHAQLVNKEITAEALVEATLDNIAATDETFAAFITVMKEEALAQARELDAKGIDVDDVLSGIPYGIKDNIVTKNVLTTAASKMLANFTPIYESTVTDMLAQRGAVGVGKLNLDEFAMGSTTETSYFKNTKNAWDTTKVPGGSSGGSAVAVAAGQVPYALGTDTGGSVRQPAAFNGIVGMKPTYGRVSRWGVIAFASSFDQVGVLTRTVKDNAHVLGAIAGHDANDQTSSHLAVPDYTANLGNDLTGMKIAVPEEYFGAGIHEDVKEVVHNAIEQLKALGATVDTVSLPHTRYGVAAYYILASAEASSNLQRFDGIRYGYRAEDIKNLEELYIKSRSEGFGDEVKRRIMLGTYSLSAGSYDKFYKKAAQVRTLLANDFKKVFSEYDLIVGPTAPSVAYDFGENPDDPEVTYMNDALTIPVNMAGLPGMSINAGFSNGLPVGMQLIADAFNEEKIYQAGYAFEQATRLFEKVPGGAN</sequence>
<dbReference type="SUPFAM" id="SSF75304">
    <property type="entry name" value="Amidase signature (AS) enzymes"/>
    <property type="match status" value="1"/>
</dbReference>
<dbReference type="PANTHER" id="PTHR11895:SF151">
    <property type="entry name" value="GLUTAMYL-TRNA(GLN) AMIDOTRANSFERASE SUBUNIT A"/>
    <property type="match status" value="1"/>
</dbReference>
<dbReference type="Pfam" id="PF01425">
    <property type="entry name" value="Amidase"/>
    <property type="match status" value="1"/>
</dbReference>
<comment type="subunit">
    <text evidence="8">Heterotrimer of A, B and C subunits.</text>
</comment>
<dbReference type="STRING" id="759620.WS105_0880"/>
<dbReference type="AlphaFoldDB" id="A0A075TZL2"/>
<keyword evidence="5 8" id="KW-0648">Protein biosynthesis</keyword>
<evidence type="ECO:0000259" key="9">
    <source>
        <dbReference type="Pfam" id="PF01425"/>
    </source>
</evidence>
<feature type="active site" description="Charge relay system" evidence="8">
    <location>
        <position position="152"/>
    </location>
</feature>
<dbReference type="PROSITE" id="PS00571">
    <property type="entry name" value="AMIDASES"/>
    <property type="match status" value="1"/>
</dbReference>
<dbReference type="NCBIfam" id="TIGR00132">
    <property type="entry name" value="gatA"/>
    <property type="match status" value="1"/>
</dbReference>
<evidence type="ECO:0000256" key="5">
    <source>
        <dbReference type="ARBA" id="ARBA00022917"/>
    </source>
</evidence>
<protein>
    <recommendedName>
        <fullName evidence="8">Glutamyl-tRNA(Gln) amidotransferase subunit A</fullName>
        <shortName evidence="8">Glu-ADT subunit A</shortName>
        <ecNumber evidence="8">6.3.5.7</ecNumber>
    </recommendedName>
</protein>
<reference evidence="10 11" key="1">
    <citation type="journal article" date="2014" name="Genome Announc.">
        <title>Complete Genome Sequences of Fish Pathogenic Weissella ceti Strains WS74 and WS105.</title>
        <authorList>
            <person name="Figueiredo H.C."/>
            <person name="Leal C.A."/>
            <person name="Dorella F.A."/>
            <person name="Carvalho A.F."/>
            <person name="Soares S.C."/>
            <person name="Pereira F.L."/>
            <person name="Azevedo V.A."/>
        </authorList>
    </citation>
    <scope>NUCLEOTIDE SEQUENCE [LARGE SCALE GENOMIC DNA]</scope>
    <source>
        <strain evidence="10 11">WS74</strain>
    </source>
</reference>
<evidence type="ECO:0000256" key="6">
    <source>
        <dbReference type="ARBA" id="ARBA00025295"/>
    </source>
</evidence>
<dbReference type="InterPro" id="IPR000120">
    <property type="entry name" value="Amidase"/>
</dbReference>
<dbReference type="Gene3D" id="3.90.1300.10">
    <property type="entry name" value="Amidase signature (AS) domain"/>
    <property type="match status" value="1"/>
</dbReference>
<comment type="similarity">
    <text evidence="1 8">Belongs to the amidase family. GatA subfamily.</text>
</comment>
<evidence type="ECO:0000256" key="1">
    <source>
        <dbReference type="ARBA" id="ARBA00008069"/>
    </source>
</evidence>
<dbReference type="EC" id="6.3.5.7" evidence="8"/>
<keyword evidence="4 8" id="KW-0067">ATP-binding</keyword>
<proteinExistence type="inferred from homology"/>
<dbReference type="HAMAP" id="MF_00120">
    <property type="entry name" value="GatA"/>
    <property type="match status" value="1"/>
</dbReference>
<dbReference type="InterPro" id="IPR004412">
    <property type="entry name" value="GatA"/>
</dbReference>
<keyword evidence="10" id="KW-0808">Transferase</keyword>
<feature type="active site" description="Acyl-ester intermediate" evidence="8">
    <location>
        <position position="176"/>
    </location>
</feature>
<evidence type="ECO:0000256" key="4">
    <source>
        <dbReference type="ARBA" id="ARBA00022840"/>
    </source>
</evidence>